<proteinExistence type="inferred from homology"/>
<evidence type="ECO:0000256" key="4">
    <source>
        <dbReference type="ARBA" id="ARBA00022692"/>
    </source>
</evidence>
<keyword evidence="4 7" id="KW-0812">Transmembrane</keyword>
<feature type="transmembrane region" description="Helical" evidence="7">
    <location>
        <begin position="21"/>
        <end position="44"/>
    </location>
</feature>
<dbReference type="Proteomes" id="UP000607559">
    <property type="component" value="Unassembled WGS sequence"/>
</dbReference>
<dbReference type="GO" id="GO:0098797">
    <property type="term" value="C:plasma membrane protein complex"/>
    <property type="evidence" value="ECO:0007669"/>
    <property type="project" value="TreeGrafter"/>
</dbReference>
<keyword evidence="6 7" id="KW-0472">Membrane</keyword>
<dbReference type="InterPro" id="IPR025857">
    <property type="entry name" value="MacB_PCD"/>
</dbReference>
<gene>
    <name evidence="10" type="ORF">GCM10011511_41810</name>
</gene>
<evidence type="ECO:0000256" key="2">
    <source>
        <dbReference type="ARBA" id="ARBA00005236"/>
    </source>
</evidence>
<dbReference type="PANTHER" id="PTHR30489">
    <property type="entry name" value="LIPOPROTEIN-RELEASING SYSTEM TRANSMEMBRANE PROTEIN LOLE"/>
    <property type="match status" value="1"/>
</dbReference>
<dbReference type="Pfam" id="PF12704">
    <property type="entry name" value="MacB_PCD"/>
    <property type="match status" value="1"/>
</dbReference>
<feature type="domain" description="MacB-like periplasmic core" evidence="9">
    <location>
        <begin position="25"/>
        <end position="239"/>
    </location>
</feature>
<evidence type="ECO:0000256" key="1">
    <source>
        <dbReference type="ARBA" id="ARBA00004651"/>
    </source>
</evidence>
<keyword evidence="11" id="KW-1185">Reference proteome</keyword>
<evidence type="ECO:0000256" key="5">
    <source>
        <dbReference type="ARBA" id="ARBA00022989"/>
    </source>
</evidence>
<dbReference type="Pfam" id="PF02687">
    <property type="entry name" value="FtsX"/>
    <property type="match status" value="1"/>
</dbReference>
<evidence type="ECO:0000313" key="11">
    <source>
        <dbReference type="Proteomes" id="UP000607559"/>
    </source>
</evidence>
<sequence length="403" mass="43903">MNFLFAWRYFRAKKSTNAINIIAWVSMSAIVVGAASLILVLSVFNGFEDLVKSLYSSFYPDIKITPASGKTLTLTPQQLHQLTTISGVRAVSLVAEDKGILENGDIRVPAYLKGVDSNFTIVSGVGNTLEKGIFDVGTPDTPRAILGSGIEYTLGVEANKDILPLGVYLFRRGSADPMASMNHQAMVASGVFRIQQDFDDHYAITNMGFVKQMIGLGPNEYSSAELAVTDPTRVLAVKQVITQSLGNAYRVQTRYEQNQSLYNVMGTEKWVIYIVLTLILIVAAFNMVGALTMLVWEKQKDINVLKALGANNSLIQRIFLTEGLLLALMGGGGGMLLAAIICILQIKYKLIPLQGGSFLIDYYPVKLVATDFLMVFCTIGVVALLASWLPARKAANQPIALKT</sequence>
<dbReference type="InterPro" id="IPR051447">
    <property type="entry name" value="Lipoprotein-release_system"/>
</dbReference>
<feature type="domain" description="ABC3 transporter permease C-terminal" evidence="8">
    <location>
        <begin position="274"/>
        <end position="398"/>
    </location>
</feature>
<reference evidence="10" key="1">
    <citation type="journal article" date="2014" name="Int. J. Syst. Evol. Microbiol.">
        <title>Complete genome sequence of Corynebacterium casei LMG S-19264T (=DSM 44701T), isolated from a smear-ripened cheese.</title>
        <authorList>
            <consortium name="US DOE Joint Genome Institute (JGI-PGF)"/>
            <person name="Walter F."/>
            <person name="Albersmeier A."/>
            <person name="Kalinowski J."/>
            <person name="Ruckert C."/>
        </authorList>
    </citation>
    <scope>NUCLEOTIDE SEQUENCE</scope>
    <source>
        <strain evidence="10">CGMCC 1.15448</strain>
    </source>
</reference>
<evidence type="ECO:0000256" key="7">
    <source>
        <dbReference type="SAM" id="Phobius"/>
    </source>
</evidence>
<evidence type="ECO:0000313" key="10">
    <source>
        <dbReference type="EMBL" id="GGB13738.1"/>
    </source>
</evidence>
<accession>A0A8J2XT13</accession>
<feature type="transmembrane region" description="Helical" evidence="7">
    <location>
        <begin position="324"/>
        <end position="348"/>
    </location>
</feature>
<comment type="caution">
    <text evidence="10">The sequence shown here is derived from an EMBL/GenBank/DDBJ whole genome shotgun (WGS) entry which is preliminary data.</text>
</comment>
<dbReference type="EMBL" id="BMJC01000004">
    <property type="protein sequence ID" value="GGB13738.1"/>
    <property type="molecule type" value="Genomic_DNA"/>
</dbReference>
<feature type="transmembrane region" description="Helical" evidence="7">
    <location>
        <begin position="368"/>
        <end position="389"/>
    </location>
</feature>
<evidence type="ECO:0000256" key="6">
    <source>
        <dbReference type="ARBA" id="ARBA00023136"/>
    </source>
</evidence>
<dbReference type="RefSeq" id="WP_188935367.1">
    <property type="nucleotide sequence ID" value="NZ_BMJC01000004.1"/>
</dbReference>
<evidence type="ECO:0000259" key="8">
    <source>
        <dbReference type="Pfam" id="PF02687"/>
    </source>
</evidence>
<dbReference type="AlphaFoldDB" id="A0A8J2XT13"/>
<evidence type="ECO:0000256" key="3">
    <source>
        <dbReference type="ARBA" id="ARBA00022475"/>
    </source>
</evidence>
<dbReference type="PANTHER" id="PTHR30489:SF0">
    <property type="entry name" value="LIPOPROTEIN-RELEASING SYSTEM TRANSMEMBRANE PROTEIN LOLE"/>
    <property type="match status" value="1"/>
</dbReference>
<keyword evidence="5 7" id="KW-1133">Transmembrane helix</keyword>
<feature type="transmembrane region" description="Helical" evidence="7">
    <location>
        <begin position="270"/>
        <end position="296"/>
    </location>
</feature>
<name>A0A8J2XT13_9BACT</name>
<organism evidence="10 11">
    <name type="scientific">Puia dinghuensis</name>
    <dbReference type="NCBI Taxonomy" id="1792502"/>
    <lineage>
        <taxon>Bacteria</taxon>
        <taxon>Pseudomonadati</taxon>
        <taxon>Bacteroidota</taxon>
        <taxon>Chitinophagia</taxon>
        <taxon>Chitinophagales</taxon>
        <taxon>Chitinophagaceae</taxon>
        <taxon>Puia</taxon>
    </lineage>
</organism>
<protein>
    <submittedName>
        <fullName evidence="10">Membrane protein</fullName>
    </submittedName>
</protein>
<reference evidence="10" key="2">
    <citation type="submission" date="2020-09" db="EMBL/GenBank/DDBJ databases">
        <authorList>
            <person name="Sun Q."/>
            <person name="Zhou Y."/>
        </authorList>
    </citation>
    <scope>NUCLEOTIDE SEQUENCE</scope>
    <source>
        <strain evidence="10">CGMCC 1.15448</strain>
    </source>
</reference>
<evidence type="ECO:0000259" key="9">
    <source>
        <dbReference type="Pfam" id="PF12704"/>
    </source>
</evidence>
<dbReference type="GO" id="GO:0044874">
    <property type="term" value="P:lipoprotein localization to outer membrane"/>
    <property type="evidence" value="ECO:0007669"/>
    <property type="project" value="TreeGrafter"/>
</dbReference>
<dbReference type="InterPro" id="IPR003838">
    <property type="entry name" value="ABC3_permease_C"/>
</dbReference>
<comment type="similarity">
    <text evidence="2">Belongs to the ABC-4 integral membrane protein family. LolC/E subfamily.</text>
</comment>
<keyword evidence="3" id="KW-1003">Cell membrane</keyword>
<comment type="subcellular location">
    <subcellularLocation>
        <location evidence="1">Cell membrane</location>
        <topology evidence="1">Multi-pass membrane protein</topology>
    </subcellularLocation>
</comment>